<evidence type="ECO:0000256" key="9">
    <source>
        <dbReference type="ARBA" id="ARBA00048048"/>
    </source>
</evidence>
<evidence type="ECO:0000256" key="7">
    <source>
        <dbReference type="ARBA" id="ARBA00023288"/>
    </source>
</evidence>
<keyword evidence="6" id="KW-0564">Palmitate</keyword>
<evidence type="ECO:0000256" key="5">
    <source>
        <dbReference type="ARBA" id="ARBA00023136"/>
    </source>
</evidence>
<keyword evidence="4 10" id="KW-1133">Transmembrane helix</keyword>
<evidence type="ECO:0000256" key="3">
    <source>
        <dbReference type="ARBA" id="ARBA00022692"/>
    </source>
</evidence>
<dbReference type="GO" id="GO:0005794">
    <property type="term" value="C:Golgi apparatus"/>
    <property type="evidence" value="ECO:0007669"/>
    <property type="project" value="TreeGrafter"/>
</dbReference>
<dbReference type="PROSITE" id="PS50216">
    <property type="entry name" value="DHHC"/>
    <property type="match status" value="1"/>
</dbReference>
<feature type="transmembrane region" description="Helical" evidence="10">
    <location>
        <begin position="6"/>
        <end position="25"/>
    </location>
</feature>
<evidence type="ECO:0000256" key="11">
    <source>
        <dbReference type="SAM" id="MobiDB-lite"/>
    </source>
</evidence>
<evidence type="ECO:0000256" key="1">
    <source>
        <dbReference type="ARBA" id="ARBA00004141"/>
    </source>
</evidence>
<evidence type="ECO:0000256" key="2">
    <source>
        <dbReference type="ARBA" id="ARBA00022679"/>
    </source>
</evidence>
<dbReference type="OrthoDB" id="9909019at2759"/>
<evidence type="ECO:0000256" key="10">
    <source>
        <dbReference type="RuleBase" id="RU079119"/>
    </source>
</evidence>
<feature type="domain" description="Palmitoyltransferase DHHC" evidence="12">
    <location>
        <begin position="157"/>
        <end position="305"/>
    </location>
</feature>
<evidence type="ECO:0000259" key="12">
    <source>
        <dbReference type="Pfam" id="PF01529"/>
    </source>
</evidence>
<dbReference type="GO" id="GO:0005783">
    <property type="term" value="C:endoplasmic reticulum"/>
    <property type="evidence" value="ECO:0007669"/>
    <property type="project" value="TreeGrafter"/>
</dbReference>
<feature type="compositionally biased region" description="Basic and acidic residues" evidence="11">
    <location>
        <begin position="330"/>
        <end position="347"/>
    </location>
</feature>
<dbReference type="InterPro" id="IPR039859">
    <property type="entry name" value="PFA4/ZDH16/20/ERF2-like"/>
</dbReference>
<evidence type="ECO:0000256" key="4">
    <source>
        <dbReference type="ARBA" id="ARBA00022989"/>
    </source>
</evidence>
<feature type="region of interest" description="Disordered" evidence="11">
    <location>
        <begin position="330"/>
        <end position="369"/>
    </location>
</feature>
<keyword evidence="5 10" id="KW-0472">Membrane</keyword>
<dbReference type="GO" id="GO:0016020">
    <property type="term" value="C:membrane"/>
    <property type="evidence" value="ECO:0007669"/>
    <property type="project" value="UniProtKB-SubCell"/>
</dbReference>
<keyword evidence="14" id="KW-1185">Reference proteome</keyword>
<comment type="subcellular location">
    <subcellularLocation>
        <location evidence="1">Membrane</location>
        <topology evidence="1">Multi-pass membrane protein</topology>
    </subcellularLocation>
</comment>
<name>A0A1Y1VBA8_9FUNG</name>
<dbReference type="Pfam" id="PF01529">
    <property type="entry name" value="DHHC"/>
    <property type="match status" value="1"/>
</dbReference>
<dbReference type="EMBL" id="MCFH01000020">
    <property type="protein sequence ID" value="ORX50797.1"/>
    <property type="molecule type" value="Genomic_DNA"/>
</dbReference>
<feature type="transmembrane region" description="Helical" evidence="10">
    <location>
        <begin position="203"/>
        <end position="225"/>
    </location>
</feature>
<feature type="transmembrane region" description="Helical" evidence="10">
    <location>
        <begin position="110"/>
        <end position="129"/>
    </location>
</feature>
<organism evidence="13 14">
    <name type="scientific">Piromyces finnis</name>
    <dbReference type="NCBI Taxonomy" id="1754191"/>
    <lineage>
        <taxon>Eukaryota</taxon>
        <taxon>Fungi</taxon>
        <taxon>Fungi incertae sedis</taxon>
        <taxon>Chytridiomycota</taxon>
        <taxon>Chytridiomycota incertae sedis</taxon>
        <taxon>Neocallimastigomycetes</taxon>
        <taxon>Neocallimastigales</taxon>
        <taxon>Neocallimastigaceae</taxon>
        <taxon>Piromyces</taxon>
    </lineage>
</organism>
<dbReference type="AlphaFoldDB" id="A0A1Y1VBA8"/>
<keyword evidence="8 10" id="KW-0012">Acyltransferase</keyword>
<sequence>MSVLYILGIYVFIICSFIFIMLFGPNEMFKGTIIEKIHWFLTIGARQYLLQLYKYIFGKEFNTENKIFKAIYGFRHRFIQLFYLSISSGGIVLFFYTALSRLPNRYLGPIHFFIMPVVIGFIYVSFYIACVSDPGFITKENVDKICKHFKYDHILYSERTCKTCQFNKPARSKHCSTCGHCVAKSDHHCSWINNCVGYLNFRWFLTFLISNIIISFYGCYLSFYIMKDKAHVMGIDNGYAFNRYTHQYEEIHLKQLFLIMINEEPILCALFLFLGASAFVVIGFAGYQSYLSIVAGMTTNELAKWGRLEGRLDNGETFITKTYVGDQITEEGKKIQQQQEEKKDGIRNRKGNTSNEKSNMNEEEKKNKSSALDMDEYYDGMIKNGYRYTTISSFEDVQNHYNYGIFKNFKEIFFPNEDIF</sequence>
<keyword evidence="7" id="KW-0449">Lipoprotein</keyword>
<proteinExistence type="inferred from homology"/>
<accession>A0A1Y1VBA8</accession>
<comment type="catalytic activity">
    <reaction evidence="9 10">
        <text>L-cysteinyl-[protein] + hexadecanoyl-CoA = S-hexadecanoyl-L-cysteinyl-[protein] + CoA</text>
        <dbReference type="Rhea" id="RHEA:36683"/>
        <dbReference type="Rhea" id="RHEA-COMP:10131"/>
        <dbReference type="Rhea" id="RHEA-COMP:11032"/>
        <dbReference type="ChEBI" id="CHEBI:29950"/>
        <dbReference type="ChEBI" id="CHEBI:57287"/>
        <dbReference type="ChEBI" id="CHEBI:57379"/>
        <dbReference type="ChEBI" id="CHEBI:74151"/>
        <dbReference type="EC" id="2.3.1.225"/>
    </reaction>
</comment>
<keyword evidence="2 10" id="KW-0808">Transferase</keyword>
<evidence type="ECO:0000313" key="14">
    <source>
        <dbReference type="Proteomes" id="UP000193719"/>
    </source>
</evidence>
<gene>
    <name evidence="13" type="ORF">BCR36DRAFT_412284</name>
</gene>
<dbReference type="InterPro" id="IPR001594">
    <property type="entry name" value="Palmitoyltrfase_DHHC"/>
</dbReference>
<comment type="similarity">
    <text evidence="10">Belongs to the DHHC palmitoyltransferase family.</text>
</comment>
<protein>
    <recommendedName>
        <fullName evidence="10">Palmitoyltransferase</fullName>
        <ecNumber evidence="10">2.3.1.225</ecNumber>
    </recommendedName>
</protein>
<evidence type="ECO:0000313" key="13">
    <source>
        <dbReference type="EMBL" id="ORX50797.1"/>
    </source>
</evidence>
<feature type="transmembrane region" description="Helical" evidence="10">
    <location>
        <begin position="77"/>
        <end position="98"/>
    </location>
</feature>
<feature type="transmembrane region" description="Helical" evidence="10">
    <location>
        <begin position="266"/>
        <end position="287"/>
    </location>
</feature>
<reference evidence="13 14" key="2">
    <citation type="submission" date="2016-08" db="EMBL/GenBank/DDBJ databases">
        <title>Pervasive Adenine N6-methylation of Active Genes in Fungi.</title>
        <authorList>
            <consortium name="DOE Joint Genome Institute"/>
            <person name="Mondo S.J."/>
            <person name="Dannebaum R.O."/>
            <person name="Kuo R.C."/>
            <person name="Labutti K."/>
            <person name="Haridas S."/>
            <person name="Kuo A."/>
            <person name="Salamov A."/>
            <person name="Ahrendt S.R."/>
            <person name="Lipzen A."/>
            <person name="Sullivan W."/>
            <person name="Andreopoulos W.B."/>
            <person name="Clum A."/>
            <person name="Lindquist E."/>
            <person name="Daum C."/>
            <person name="Ramamoorthy G.K."/>
            <person name="Gryganskyi A."/>
            <person name="Culley D."/>
            <person name="Magnuson J.K."/>
            <person name="James T.Y."/>
            <person name="O'Malley M.A."/>
            <person name="Stajich J.E."/>
            <person name="Spatafora J.W."/>
            <person name="Visel A."/>
            <person name="Grigoriev I.V."/>
        </authorList>
    </citation>
    <scope>NUCLEOTIDE SEQUENCE [LARGE SCALE GENOMIC DNA]</scope>
    <source>
        <strain evidence="14">finn</strain>
    </source>
</reference>
<reference evidence="13 14" key="1">
    <citation type="submission" date="2016-08" db="EMBL/GenBank/DDBJ databases">
        <title>Genomes of anaerobic fungi encode conserved fungal cellulosomes for biomass hydrolysis.</title>
        <authorList>
            <consortium name="DOE Joint Genome Institute"/>
            <person name="Haitjema C.H."/>
            <person name="Gilmore S.P."/>
            <person name="Henske J.K."/>
            <person name="Solomon K.V."/>
            <person name="De Groot R."/>
            <person name="Kuo A."/>
            <person name="Mondo S.J."/>
            <person name="Salamov A.A."/>
            <person name="Labutti K."/>
            <person name="Zhao Z."/>
            <person name="Chiniquy J."/>
            <person name="Barry K."/>
            <person name="Brewer H.M."/>
            <person name="Purvine S.O."/>
            <person name="Wright A.T."/>
            <person name="Boxma B."/>
            <person name="Van Alen T."/>
            <person name="Hackstein J.H."/>
            <person name="Baker S.E."/>
            <person name="Grigoriev I.V."/>
            <person name="O'Malley M.A."/>
        </authorList>
    </citation>
    <scope>NUCLEOTIDE SEQUENCE [LARGE SCALE GENOMIC DNA]</scope>
    <source>
        <strain evidence="14">finn</strain>
    </source>
</reference>
<evidence type="ECO:0000256" key="8">
    <source>
        <dbReference type="ARBA" id="ARBA00023315"/>
    </source>
</evidence>
<dbReference type="Proteomes" id="UP000193719">
    <property type="component" value="Unassembled WGS sequence"/>
</dbReference>
<dbReference type="PANTHER" id="PTHR22883">
    <property type="entry name" value="ZINC FINGER DHHC DOMAIN CONTAINING PROTEIN"/>
    <property type="match status" value="1"/>
</dbReference>
<dbReference type="GO" id="GO:0019706">
    <property type="term" value="F:protein-cysteine S-palmitoyltransferase activity"/>
    <property type="evidence" value="ECO:0007669"/>
    <property type="project" value="UniProtKB-EC"/>
</dbReference>
<keyword evidence="3 10" id="KW-0812">Transmembrane</keyword>
<comment type="domain">
    <text evidence="10">The DHHC domain is required for palmitoyltransferase activity.</text>
</comment>
<comment type="caution">
    <text evidence="13">The sequence shown here is derived from an EMBL/GenBank/DDBJ whole genome shotgun (WGS) entry which is preliminary data.</text>
</comment>
<dbReference type="EC" id="2.3.1.225" evidence="10"/>
<evidence type="ECO:0000256" key="6">
    <source>
        <dbReference type="ARBA" id="ARBA00023139"/>
    </source>
</evidence>
<dbReference type="GO" id="GO:0006612">
    <property type="term" value="P:protein targeting to membrane"/>
    <property type="evidence" value="ECO:0007669"/>
    <property type="project" value="TreeGrafter"/>
</dbReference>